<keyword evidence="1" id="KW-0472">Membrane</keyword>
<protein>
    <submittedName>
        <fullName evidence="2">Uncharacterized protein</fullName>
    </submittedName>
</protein>
<dbReference type="EMBL" id="BMIN01000018">
    <property type="protein sequence ID" value="GGD23420.1"/>
    <property type="molecule type" value="Genomic_DNA"/>
</dbReference>
<feature type="transmembrane region" description="Helical" evidence="1">
    <location>
        <begin position="64"/>
        <end position="81"/>
    </location>
</feature>
<feature type="transmembrane region" description="Helical" evidence="1">
    <location>
        <begin position="6"/>
        <end position="29"/>
    </location>
</feature>
<keyword evidence="3" id="KW-1185">Reference proteome</keyword>
<organism evidence="2 3">
    <name type="scientific">Pontibacillus salipaludis</name>
    <dbReference type="NCBI Taxonomy" id="1697394"/>
    <lineage>
        <taxon>Bacteria</taxon>
        <taxon>Bacillati</taxon>
        <taxon>Bacillota</taxon>
        <taxon>Bacilli</taxon>
        <taxon>Bacillales</taxon>
        <taxon>Bacillaceae</taxon>
        <taxon>Pontibacillus</taxon>
    </lineage>
</organism>
<keyword evidence="1" id="KW-0812">Transmembrane</keyword>
<gene>
    <name evidence="2" type="ORF">GCM10011389_33960</name>
</gene>
<proteinExistence type="predicted"/>
<evidence type="ECO:0000313" key="3">
    <source>
        <dbReference type="Proteomes" id="UP000642571"/>
    </source>
</evidence>
<feature type="transmembrane region" description="Helical" evidence="1">
    <location>
        <begin position="41"/>
        <end position="58"/>
    </location>
</feature>
<accession>A0ABQ1QEP5</accession>
<dbReference type="RefSeq" id="WP_188655564.1">
    <property type="nucleotide sequence ID" value="NZ_BMIN01000018.1"/>
</dbReference>
<evidence type="ECO:0000256" key="1">
    <source>
        <dbReference type="SAM" id="Phobius"/>
    </source>
</evidence>
<comment type="caution">
    <text evidence="2">The sequence shown here is derived from an EMBL/GenBank/DDBJ whole genome shotgun (WGS) entry which is preliminary data.</text>
</comment>
<evidence type="ECO:0000313" key="2">
    <source>
        <dbReference type="EMBL" id="GGD23420.1"/>
    </source>
</evidence>
<name>A0ABQ1QEP5_9BACI</name>
<sequence>MFQGLWQVVIGLCFLFVFVLGAMGVTVLGKRAIHERSKLKYGLCIYLTGVLVYAVTNLYTVSPLLAVVCLGTFVVVSIITYKKFTVQASS</sequence>
<dbReference type="Proteomes" id="UP000642571">
    <property type="component" value="Unassembled WGS sequence"/>
</dbReference>
<keyword evidence="1" id="KW-1133">Transmembrane helix</keyword>
<reference evidence="3" key="1">
    <citation type="journal article" date="2019" name="Int. J. Syst. Evol. Microbiol.">
        <title>The Global Catalogue of Microorganisms (GCM) 10K type strain sequencing project: providing services to taxonomists for standard genome sequencing and annotation.</title>
        <authorList>
            <consortium name="The Broad Institute Genomics Platform"/>
            <consortium name="The Broad Institute Genome Sequencing Center for Infectious Disease"/>
            <person name="Wu L."/>
            <person name="Ma J."/>
        </authorList>
    </citation>
    <scope>NUCLEOTIDE SEQUENCE [LARGE SCALE GENOMIC DNA]</scope>
    <source>
        <strain evidence="3">CGMCC 1.15353</strain>
    </source>
</reference>